<dbReference type="PANTHER" id="PTHR22926:SF3">
    <property type="entry name" value="UNDECAPRENYL-PHOSPHATE ALPHA-N-ACETYLGLUCOSAMINYL 1-PHOSPHATE TRANSFERASE"/>
    <property type="match status" value="1"/>
</dbReference>
<comment type="subcellular location">
    <subcellularLocation>
        <location evidence="1">Cell membrane</location>
        <topology evidence="1">Multi-pass membrane protein</topology>
    </subcellularLocation>
</comment>
<evidence type="ECO:0000256" key="7">
    <source>
        <dbReference type="SAM" id="MobiDB-lite"/>
    </source>
</evidence>
<dbReference type="PROSITE" id="PS01348">
    <property type="entry name" value="MRAY_2"/>
    <property type="match status" value="1"/>
</dbReference>
<dbReference type="GO" id="GO:0071555">
    <property type="term" value="P:cell wall organization"/>
    <property type="evidence" value="ECO:0007669"/>
    <property type="project" value="TreeGrafter"/>
</dbReference>
<keyword evidence="4 8" id="KW-0812">Transmembrane</keyword>
<keyword evidence="3" id="KW-0808">Transferase</keyword>
<feature type="transmembrane region" description="Helical" evidence="8">
    <location>
        <begin position="259"/>
        <end position="277"/>
    </location>
</feature>
<evidence type="ECO:0000256" key="3">
    <source>
        <dbReference type="ARBA" id="ARBA00022679"/>
    </source>
</evidence>
<dbReference type="AlphaFoldDB" id="A0A381TFM5"/>
<sequence>VPGIVPHLVVGAVAALVTATATPLVRRFAVGSGLLVAPDERNVHSAPTPPLGGTAMLLGLLAGVLVAWMLGDFREVFAAPSEMVGVVAAAVIICAVGVIDDVRPVSAPAKVAGMVLSGSVLSLSGVSLVVLRIPFLDVVLLSPDLSALLTVVWVVLLANALNLTDGLDGLAAGIAAIAAATFFLYAIRLGDEGLLFDGNPGSVLAIIVVGICVGFLPHNVHPARIFMGDGGALLLGLLMAASTVSVGGRTEAAYSGQSFFFFAPVFIPVVILGVPLFDMAFAIVRRVATPGLHVTAADKEHLHHRLLRLGHGHRRAVLILWGWTALLSGFVLWPTYSGDGDAIVPIGVLAIGLLLFTVLHPRLRTTPATNGADWSAGSDWSTGSGGPGGSGMPGGGPAGVTDSGVAGGGVGD</sequence>
<feature type="region of interest" description="Disordered" evidence="7">
    <location>
        <begin position="370"/>
        <end position="412"/>
    </location>
</feature>
<dbReference type="PANTHER" id="PTHR22926">
    <property type="entry name" value="PHOSPHO-N-ACETYLMURAMOYL-PENTAPEPTIDE-TRANSFERASE"/>
    <property type="match status" value="1"/>
</dbReference>
<feature type="non-terminal residue" evidence="9">
    <location>
        <position position="1"/>
    </location>
</feature>
<organism evidence="9">
    <name type="scientific">marine metagenome</name>
    <dbReference type="NCBI Taxonomy" id="408172"/>
    <lineage>
        <taxon>unclassified sequences</taxon>
        <taxon>metagenomes</taxon>
        <taxon>ecological metagenomes</taxon>
    </lineage>
</organism>
<dbReference type="InterPro" id="IPR000715">
    <property type="entry name" value="Glycosyl_transferase_4"/>
</dbReference>
<feature type="transmembrane region" description="Helical" evidence="8">
    <location>
        <begin position="316"/>
        <end position="336"/>
    </location>
</feature>
<feature type="transmembrane region" description="Helical" evidence="8">
    <location>
        <begin position="230"/>
        <end position="247"/>
    </location>
</feature>
<dbReference type="InterPro" id="IPR018480">
    <property type="entry name" value="PNAcMuramoyl-5peptid_Trfase_CS"/>
</dbReference>
<feature type="transmembrane region" description="Helical" evidence="8">
    <location>
        <begin position="111"/>
        <end position="133"/>
    </location>
</feature>
<evidence type="ECO:0000256" key="4">
    <source>
        <dbReference type="ARBA" id="ARBA00022692"/>
    </source>
</evidence>
<dbReference type="CDD" id="cd06853">
    <property type="entry name" value="GT_WecA_like"/>
    <property type="match status" value="1"/>
</dbReference>
<evidence type="ECO:0000256" key="5">
    <source>
        <dbReference type="ARBA" id="ARBA00022989"/>
    </source>
</evidence>
<dbReference type="GO" id="GO:0009103">
    <property type="term" value="P:lipopolysaccharide biosynthetic process"/>
    <property type="evidence" value="ECO:0007669"/>
    <property type="project" value="TreeGrafter"/>
</dbReference>
<accession>A0A381TFM5</accession>
<evidence type="ECO:0000256" key="8">
    <source>
        <dbReference type="SAM" id="Phobius"/>
    </source>
</evidence>
<proteinExistence type="predicted"/>
<evidence type="ECO:0008006" key="10">
    <source>
        <dbReference type="Google" id="ProtNLM"/>
    </source>
</evidence>
<dbReference type="GO" id="GO:0016780">
    <property type="term" value="F:phosphotransferase activity, for other substituted phosphate groups"/>
    <property type="evidence" value="ECO:0007669"/>
    <property type="project" value="InterPro"/>
</dbReference>
<name>A0A381TFM5_9ZZZZ</name>
<feature type="transmembrane region" description="Helical" evidence="8">
    <location>
        <begin position="51"/>
        <end position="71"/>
    </location>
</feature>
<feature type="transmembrane region" description="Helical" evidence="8">
    <location>
        <begin position="170"/>
        <end position="187"/>
    </location>
</feature>
<dbReference type="EMBL" id="UINC01004435">
    <property type="protein sequence ID" value="SVA14311.1"/>
    <property type="molecule type" value="Genomic_DNA"/>
</dbReference>
<keyword evidence="5 8" id="KW-1133">Transmembrane helix</keyword>
<keyword evidence="6 8" id="KW-0472">Membrane</keyword>
<dbReference type="GO" id="GO:0005886">
    <property type="term" value="C:plasma membrane"/>
    <property type="evidence" value="ECO:0007669"/>
    <property type="project" value="UniProtKB-SubCell"/>
</dbReference>
<feature type="transmembrane region" description="Helical" evidence="8">
    <location>
        <begin position="199"/>
        <end position="218"/>
    </location>
</feature>
<evidence type="ECO:0000256" key="6">
    <source>
        <dbReference type="ARBA" id="ARBA00023136"/>
    </source>
</evidence>
<protein>
    <recommendedName>
        <fullName evidence="10">Undecaprenyl/decaprenyl-phosphate alpha-N-acetylglucosaminyl 1-phosphate transferase</fullName>
    </recommendedName>
</protein>
<gene>
    <name evidence="9" type="ORF">METZ01_LOCUS67165</name>
</gene>
<feature type="transmembrane region" description="Helical" evidence="8">
    <location>
        <begin position="6"/>
        <end position="25"/>
    </location>
</feature>
<reference evidence="9" key="1">
    <citation type="submission" date="2018-05" db="EMBL/GenBank/DDBJ databases">
        <authorList>
            <person name="Lanie J.A."/>
            <person name="Ng W.-L."/>
            <person name="Kazmierczak K.M."/>
            <person name="Andrzejewski T.M."/>
            <person name="Davidsen T.M."/>
            <person name="Wayne K.J."/>
            <person name="Tettelin H."/>
            <person name="Glass J.I."/>
            <person name="Rusch D."/>
            <person name="Podicherti R."/>
            <person name="Tsui H.-C.T."/>
            <person name="Winkler M.E."/>
        </authorList>
    </citation>
    <scope>NUCLEOTIDE SEQUENCE</scope>
</reference>
<evidence type="ECO:0000256" key="1">
    <source>
        <dbReference type="ARBA" id="ARBA00004651"/>
    </source>
</evidence>
<evidence type="ECO:0000313" key="9">
    <source>
        <dbReference type="EMBL" id="SVA14311.1"/>
    </source>
</evidence>
<dbReference type="GO" id="GO:0044038">
    <property type="term" value="P:cell wall macromolecule biosynthetic process"/>
    <property type="evidence" value="ECO:0007669"/>
    <property type="project" value="TreeGrafter"/>
</dbReference>
<keyword evidence="2" id="KW-1003">Cell membrane</keyword>
<evidence type="ECO:0000256" key="2">
    <source>
        <dbReference type="ARBA" id="ARBA00022475"/>
    </source>
</evidence>
<feature type="transmembrane region" description="Helical" evidence="8">
    <location>
        <begin position="77"/>
        <end position="99"/>
    </location>
</feature>
<feature type="compositionally biased region" description="Gly residues" evidence="7">
    <location>
        <begin position="383"/>
        <end position="398"/>
    </location>
</feature>
<feature type="transmembrane region" description="Helical" evidence="8">
    <location>
        <begin position="145"/>
        <end position="163"/>
    </location>
</feature>
<feature type="transmembrane region" description="Helical" evidence="8">
    <location>
        <begin position="342"/>
        <end position="359"/>
    </location>
</feature>
<dbReference type="Pfam" id="PF00953">
    <property type="entry name" value="Glycos_transf_4"/>
    <property type="match status" value="1"/>
</dbReference>